<keyword evidence="2" id="KW-1133">Transmembrane helix</keyword>
<sequence length="123" mass="12927">MAGTAGRRLSSNSHLPSMNPSPNLDISQDVLGNLSETMGLTSLALSLALESVDNLKANMIIAALYTLFVGLFTPLTALAAYVLFSKGIGRRISNCDHAHSYSPHVDIDEGVLDCNSHGGDGVL</sequence>
<dbReference type="EMBL" id="KZ857399">
    <property type="protein sequence ID" value="RDX50555.1"/>
    <property type="molecule type" value="Genomic_DNA"/>
</dbReference>
<reference evidence="3 4" key="1">
    <citation type="journal article" date="2018" name="Biotechnol. Biofuels">
        <title>Integrative visual omics of the white-rot fungus Polyporus brumalis exposes the biotechnological potential of its oxidative enzymes for delignifying raw plant biomass.</title>
        <authorList>
            <person name="Miyauchi S."/>
            <person name="Rancon A."/>
            <person name="Drula E."/>
            <person name="Hage H."/>
            <person name="Chaduli D."/>
            <person name="Favel A."/>
            <person name="Grisel S."/>
            <person name="Henrissat B."/>
            <person name="Herpoel-Gimbert I."/>
            <person name="Ruiz-Duenas F.J."/>
            <person name="Chevret D."/>
            <person name="Hainaut M."/>
            <person name="Lin J."/>
            <person name="Wang M."/>
            <person name="Pangilinan J."/>
            <person name="Lipzen A."/>
            <person name="Lesage-Meessen L."/>
            <person name="Navarro D."/>
            <person name="Riley R."/>
            <person name="Grigoriev I.V."/>
            <person name="Zhou S."/>
            <person name="Raouche S."/>
            <person name="Rosso M.N."/>
        </authorList>
    </citation>
    <scope>NUCLEOTIDE SEQUENCE [LARGE SCALE GENOMIC DNA]</scope>
    <source>
        <strain evidence="3 4">BRFM 1820</strain>
    </source>
</reference>
<feature type="transmembrane region" description="Helical" evidence="2">
    <location>
        <begin position="59"/>
        <end position="84"/>
    </location>
</feature>
<feature type="compositionally biased region" description="Polar residues" evidence="1">
    <location>
        <begin position="9"/>
        <end position="26"/>
    </location>
</feature>
<name>A0A371DDC7_9APHY</name>
<dbReference type="AlphaFoldDB" id="A0A371DDC7"/>
<gene>
    <name evidence="3" type="ORF">OH76DRAFT_1402616</name>
</gene>
<evidence type="ECO:0000313" key="3">
    <source>
        <dbReference type="EMBL" id="RDX50555.1"/>
    </source>
</evidence>
<proteinExistence type="predicted"/>
<organism evidence="3 4">
    <name type="scientific">Lentinus brumalis</name>
    <dbReference type="NCBI Taxonomy" id="2498619"/>
    <lineage>
        <taxon>Eukaryota</taxon>
        <taxon>Fungi</taxon>
        <taxon>Dikarya</taxon>
        <taxon>Basidiomycota</taxon>
        <taxon>Agaricomycotina</taxon>
        <taxon>Agaricomycetes</taxon>
        <taxon>Polyporales</taxon>
        <taxon>Polyporaceae</taxon>
        <taxon>Lentinus</taxon>
    </lineage>
</organism>
<evidence type="ECO:0000256" key="2">
    <source>
        <dbReference type="SAM" id="Phobius"/>
    </source>
</evidence>
<keyword evidence="2" id="KW-0472">Membrane</keyword>
<keyword evidence="2" id="KW-0812">Transmembrane</keyword>
<accession>A0A371DDC7</accession>
<dbReference type="Proteomes" id="UP000256964">
    <property type="component" value="Unassembled WGS sequence"/>
</dbReference>
<evidence type="ECO:0000313" key="4">
    <source>
        <dbReference type="Proteomes" id="UP000256964"/>
    </source>
</evidence>
<protein>
    <submittedName>
        <fullName evidence="3">Uncharacterized protein</fullName>
    </submittedName>
</protein>
<feature type="region of interest" description="Disordered" evidence="1">
    <location>
        <begin position="1"/>
        <end position="26"/>
    </location>
</feature>
<keyword evidence="4" id="KW-1185">Reference proteome</keyword>
<evidence type="ECO:0000256" key="1">
    <source>
        <dbReference type="SAM" id="MobiDB-lite"/>
    </source>
</evidence>